<evidence type="ECO:0000313" key="2">
    <source>
        <dbReference type="EMBL" id="OGM98390.1"/>
    </source>
</evidence>
<evidence type="ECO:0000256" key="1">
    <source>
        <dbReference type="SAM" id="MobiDB-lite"/>
    </source>
</evidence>
<organism evidence="2 3">
    <name type="scientific">Candidatus Yanofskybacteria bacterium RIFCSPHIGHO2_01_FULL_41_26</name>
    <dbReference type="NCBI Taxonomy" id="1802661"/>
    <lineage>
        <taxon>Bacteria</taxon>
        <taxon>Candidatus Yanofskyibacteriota</taxon>
    </lineage>
</organism>
<feature type="region of interest" description="Disordered" evidence="1">
    <location>
        <begin position="154"/>
        <end position="173"/>
    </location>
</feature>
<feature type="compositionally biased region" description="Basic and acidic residues" evidence="1">
    <location>
        <begin position="154"/>
        <end position="165"/>
    </location>
</feature>
<dbReference type="EMBL" id="MGJB01000016">
    <property type="protein sequence ID" value="OGM98390.1"/>
    <property type="molecule type" value="Genomic_DNA"/>
</dbReference>
<protein>
    <submittedName>
        <fullName evidence="2">Uncharacterized protein</fullName>
    </submittedName>
</protein>
<gene>
    <name evidence="2" type="ORF">A2649_04180</name>
</gene>
<sequence length="308" mass="35193">MARLLDPKFKASENFYACNPRSIFEQPIRKALREYGIPHRKSGPLNVAKNSKKINRDWATDKHGGAIAMNVVKIVKKIESVPKNALERFASAYIARYKQEAKRIKEMEVNLPPQENPIHISKLCVDLINSVPDGGATPQIIVGLLMEAMNKDRKNPVSVSGHRDSVSTTNTTSKKPGDIIEKINDTAELIYEVTTKKFSDDRLIESHEAVMDYDSDLKDVFVICRPQDVPETLSNRGTSYIMATTQYRELAYYFINIYDYIQSAILFLTPEGRKFFYKELVAYINNTNTAEKVKRYFKQWHSDNNASL</sequence>
<reference evidence="2 3" key="1">
    <citation type="journal article" date="2016" name="Nat. Commun.">
        <title>Thousands of microbial genomes shed light on interconnected biogeochemical processes in an aquifer system.</title>
        <authorList>
            <person name="Anantharaman K."/>
            <person name="Brown C.T."/>
            <person name="Hug L.A."/>
            <person name="Sharon I."/>
            <person name="Castelle C.J."/>
            <person name="Probst A.J."/>
            <person name="Thomas B.C."/>
            <person name="Singh A."/>
            <person name="Wilkins M.J."/>
            <person name="Karaoz U."/>
            <person name="Brodie E.L."/>
            <person name="Williams K.H."/>
            <person name="Hubbard S.S."/>
            <person name="Banfield J.F."/>
        </authorList>
    </citation>
    <scope>NUCLEOTIDE SEQUENCE [LARGE SCALE GENOMIC DNA]</scope>
</reference>
<dbReference type="AlphaFoldDB" id="A0A1F8ECB7"/>
<accession>A0A1F8ECB7</accession>
<comment type="caution">
    <text evidence="2">The sequence shown here is derived from an EMBL/GenBank/DDBJ whole genome shotgun (WGS) entry which is preliminary data.</text>
</comment>
<dbReference type="Proteomes" id="UP000176893">
    <property type="component" value="Unassembled WGS sequence"/>
</dbReference>
<proteinExistence type="predicted"/>
<name>A0A1F8ECB7_9BACT</name>
<evidence type="ECO:0000313" key="3">
    <source>
        <dbReference type="Proteomes" id="UP000176893"/>
    </source>
</evidence>